<evidence type="ECO:0000313" key="2">
    <source>
        <dbReference type="EMBL" id="KAK5701771.1"/>
    </source>
</evidence>
<proteinExistence type="predicted"/>
<feature type="compositionally biased region" description="Basic and acidic residues" evidence="1">
    <location>
        <begin position="179"/>
        <end position="194"/>
    </location>
</feature>
<comment type="caution">
    <text evidence="2">The sequence shown here is derived from an EMBL/GenBank/DDBJ whole genome shotgun (WGS) entry which is preliminary data.</text>
</comment>
<name>A0AAN7ZP24_9PEZI</name>
<feature type="compositionally biased region" description="Polar residues" evidence="1">
    <location>
        <begin position="166"/>
        <end position="176"/>
    </location>
</feature>
<dbReference type="AlphaFoldDB" id="A0AAN7ZP24"/>
<evidence type="ECO:0000256" key="1">
    <source>
        <dbReference type="SAM" id="MobiDB-lite"/>
    </source>
</evidence>
<reference evidence="2" key="1">
    <citation type="submission" date="2023-08" db="EMBL/GenBank/DDBJ databases">
        <title>Black Yeasts Isolated from many extreme environments.</title>
        <authorList>
            <person name="Coleine C."/>
            <person name="Stajich J.E."/>
            <person name="Selbmann L."/>
        </authorList>
    </citation>
    <scope>NUCLEOTIDE SEQUENCE</scope>
    <source>
        <strain evidence="2">CCFEE 5810</strain>
    </source>
</reference>
<protein>
    <submittedName>
        <fullName evidence="2">Uncharacterized protein</fullName>
    </submittedName>
</protein>
<feature type="region of interest" description="Disordered" evidence="1">
    <location>
        <begin position="1"/>
        <end position="147"/>
    </location>
</feature>
<organism evidence="2 3">
    <name type="scientific">Elasticomyces elasticus</name>
    <dbReference type="NCBI Taxonomy" id="574655"/>
    <lineage>
        <taxon>Eukaryota</taxon>
        <taxon>Fungi</taxon>
        <taxon>Dikarya</taxon>
        <taxon>Ascomycota</taxon>
        <taxon>Pezizomycotina</taxon>
        <taxon>Dothideomycetes</taxon>
        <taxon>Dothideomycetidae</taxon>
        <taxon>Mycosphaerellales</taxon>
        <taxon>Teratosphaeriaceae</taxon>
        <taxon>Elasticomyces</taxon>
    </lineage>
</organism>
<feature type="compositionally biased region" description="Basic and acidic residues" evidence="1">
    <location>
        <begin position="49"/>
        <end position="60"/>
    </location>
</feature>
<feature type="compositionally biased region" description="Low complexity" evidence="1">
    <location>
        <begin position="89"/>
        <end position="106"/>
    </location>
</feature>
<accession>A0AAN7ZP24</accession>
<dbReference type="Proteomes" id="UP001310594">
    <property type="component" value="Unassembled WGS sequence"/>
</dbReference>
<sequence>MESIKRAFRSMFKKKGKPNEQHQASATAKQINSGTTTATSAQPPAAPPKDVERTRTHGAEHNTTGKLPPTHPLSTGRHDRPQSELQPDRAALAPIPAIASGASSIRSGRREDQLQPMTPLAKTVSSEPVSAISRDEPPAPPPKTDGVADAIVAAPMEAAVAAPAVTESQPAHTQPTGEPIHEPGEKTETAHHDQTPPQATSPQSIAAFEDKIPVTAEEPPPIKTVKAAPGMSATSGPLEDFPEGGNYV</sequence>
<feature type="compositionally biased region" description="Polar residues" evidence="1">
    <location>
        <begin position="195"/>
        <end position="204"/>
    </location>
</feature>
<dbReference type="EMBL" id="JAVRQU010000006">
    <property type="protein sequence ID" value="KAK5701771.1"/>
    <property type="molecule type" value="Genomic_DNA"/>
</dbReference>
<gene>
    <name evidence="2" type="ORF">LTR97_004589</name>
</gene>
<feature type="compositionally biased region" description="Polar residues" evidence="1">
    <location>
        <begin position="21"/>
        <end position="34"/>
    </location>
</feature>
<feature type="region of interest" description="Disordered" evidence="1">
    <location>
        <begin position="160"/>
        <end position="248"/>
    </location>
</feature>
<evidence type="ECO:0000313" key="3">
    <source>
        <dbReference type="Proteomes" id="UP001310594"/>
    </source>
</evidence>
<feature type="compositionally biased region" description="Basic residues" evidence="1">
    <location>
        <begin position="1"/>
        <end position="16"/>
    </location>
</feature>